<keyword evidence="4 9" id="KW-0808">Transferase</keyword>
<dbReference type="EMBL" id="MPUK01000004">
    <property type="protein sequence ID" value="ONH67604.1"/>
    <property type="molecule type" value="Genomic_DNA"/>
</dbReference>
<evidence type="ECO:0000256" key="7">
    <source>
        <dbReference type="PIRSR" id="PIRSR005461-1"/>
    </source>
</evidence>
<dbReference type="PANTHER" id="PTHR10920:SF18">
    <property type="entry name" value="RRNA METHYLTRANSFERASE 2, MITOCHONDRIAL"/>
    <property type="match status" value="1"/>
</dbReference>
<dbReference type="VEuPathDB" id="FungiDB:BON22_2320"/>
<dbReference type="GO" id="GO:0005739">
    <property type="term" value="C:mitochondrion"/>
    <property type="evidence" value="ECO:0007669"/>
    <property type="project" value="TreeGrafter"/>
</dbReference>
<gene>
    <name evidence="9" type="ORF">BON22_2320</name>
</gene>
<protein>
    <recommendedName>
        <fullName evidence="6">rRNA methyltransferase 2, mitochondrial</fullName>
    </recommendedName>
</protein>
<accession>A0A1V2L753</accession>
<dbReference type="STRING" id="36022.A0A1V2L753"/>
<evidence type="ECO:0000256" key="6">
    <source>
        <dbReference type="ARBA" id="ARBA00041184"/>
    </source>
</evidence>
<evidence type="ECO:0000313" key="9">
    <source>
        <dbReference type="EMBL" id="ONH67604.1"/>
    </source>
</evidence>
<sequence>MEVLVRREPVINSVFWLSVRCYSSKRSASSNNWINRQLNDKYTREAKFENYKSRAAYKLQSIDDKFKLLRPGQKVVDLGFAPGAWTQVAVERTSPNGAVLGVDIIPARPPPGASALQANILSKQTHVMIQKHFKEHKATEQEDDIITESYIAKEMADGISKDVESNSQLEEELSTAEKLPVDVILSDMYAPIIPPYRHWNNTTNSAYNRMLNTSGVAIKDHAGSIDLCDAALILAIDILKPGGAFTCKFYTGKEDKGLEKRLQRVFNRVVRFKPEACRPESKECYFVALGKKKNVDKMAVFS</sequence>
<evidence type="ECO:0000259" key="8">
    <source>
        <dbReference type="Pfam" id="PF01728"/>
    </source>
</evidence>
<name>A0A1V2L753_CYBFA</name>
<dbReference type="GO" id="GO:0008650">
    <property type="term" value="F:rRNA (uridine-2'-O-)-methyltransferase activity"/>
    <property type="evidence" value="ECO:0007669"/>
    <property type="project" value="TreeGrafter"/>
</dbReference>
<comment type="caution">
    <text evidence="9">The sequence shown here is derived from an EMBL/GenBank/DDBJ whole genome shotgun (WGS) entry which is preliminary data.</text>
</comment>
<dbReference type="Pfam" id="PF01728">
    <property type="entry name" value="FtsJ"/>
    <property type="match status" value="1"/>
</dbReference>
<dbReference type="Gene3D" id="3.40.50.150">
    <property type="entry name" value="Vaccinia Virus protein VP39"/>
    <property type="match status" value="1"/>
</dbReference>
<comment type="similarity">
    <text evidence="1">Belongs to the class I-like SAM-binding methyltransferase superfamily. RNA methyltransferase RlmE family.</text>
</comment>
<reference evidence="10" key="1">
    <citation type="journal article" date="2017" name="Genome Announc.">
        <title>Genome sequences of Cyberlindnera fabianii 65, Pichia kudriavzevii 129, and Saccharomyces cerevisiae 131 isolated from fermented masau fruits in Zimbabwe.</title>
        <authorList>
            <person name="van Rijswijck I.M.H."/>
            <person name="Derks M.F.L."/>
            <person name="Abee T."/>
            <person name="de Ridder D."/>
            <person name="Smid E.J."/>
        </authorList>
    </citation>
    <scope>NUCLEOTIDE SEQUENCE [LARGE SCALE GENOMIC DNA]</scope>
    <source>
        <strain evidence="10">65</strain>
    </source>
</reference>
<organism evidence="9 10">
    <name type="scientific">Cyberlindnera fabianii</name>
    <name type="common">Yeast</name>
    <name type="synonym">Hansenula fabianii</name>
    <dbReference type="NCBI Taxonomy" id="36022"/>
    <lineage>
        <taxon>Eukaryota</taxon>
        <taxon>Fungi</taxon>
        <taxon>Dikarya</taxon>
        <taxon>Ascomycota</taxon>
        <taxon>Saccharomycotina</taxon>
        <taxon>Saccharomycetes</taxon>
        <taxon>Phaffomycetales</taxon>
        <taxon>Phaffomycetaceae</taxon>
        <taxon>Cyberlindnera</taxon>
    </lineage>
</organism>
<dbReference type="OMA" id="WSQVAVN"/>
<evidence type="ECO:0000256" key="3">
    <source>
        <dbReference type="ARBA" id="ARBA00022603"/>
    </source>
</evidence>
<dbReference type="HAMAP" id="MF_01547">
    <property type="entry name" value="RNA_methyltr_E"/>
    <property type="match status" value="1"/>
</dbReference>
<evidence type="ECO:0000256" key="4">
    <source>
        <dbReference type="ARBA" id="ARBA00022679"/>
    </source>
</evidence>
<evidence type="ECO:0000256" key="5">
    <source>
        <dbReference type="ARBA" id="ARBA00022691"/>
    </source>
</evidence>
<keyword evidence="5 7" id="KW-0949">S-adenosyl-L-methionine</keyword>
<evidence type="ECO:0000256" key="2">
    <source>
        <dbReference type="ARBA" id="ARBA00022552"/>
    </source>
</evidence>
<dbReference type="InterPro" id="IPR002877">
    <property type="entry name" value="RNA_MeTrfase_FtsJ_dom"/>
</dbReference>
<dbReference type="InterPro" id="IPR029063">
    <property type="entry name" value="SAM-dependent_MTases_sf"/>
</dbReference>
<evidence type="ECO:0000313" key="10">
    <source>
        <dbReference type="Proteomes" id="UP000189513"/>
    </source>
</evidence>
<dbReference type="AlphaFoldDB" id="A0A1V2L753"/>
<dbReference type="PIRSF" id="PIRSF005461">
    <property type="entry name" value="23S_rRNA_mtase"/>
    <property type="match status" value="1"/>
</dbReference>
<evidence type="ECO:0000256" key="1">
    <source>
        <dbReference type="ARBA" id="ARBA00009258"/>
    </source>
</evidence>
<keyword evidence="2" id="KW-0698">rRNA processing</keyword>
<keyword evidence="3 9" id="KW-0489">Methyltransferase</keyword>
<feature type="active site" description="Proton acceptor" evidence="7">
    <location>
        <position position="248"/>
    </location>
</feature>
<feature type="domain" description="Ribosomal RNA methyltransferase FtsJ" evidence="8">
    <location>
        <begin position="51"/>
        <end position="291"/>
    </location>
</feature>
<dbReference type="PANTHER" id="PTHR10920">
    <property type="entry name" value="RIBOSOMAL RNA METHYLTRANSFERASE"/>
    <property type="match status" value="1"/>
</dbReference>
<proteinExistence type="inferred from homology"/>
<dbReference type="Proteomes" id="UP000189513">
    <property type="component" value="Unassembled WGS sequence"/>
</dbReference>
<dbReference type="InterPro" id="IPR015507">
    <property type="entry name" value="rRNA-MeTfrase_E"/>
</dbReference>
<dbReference type="SUPFAM" id="SSF53335">
    <property type="entry name" value="S-adenosyl-L-methionine-dependent methyltransferases"/>
    <property type="match status" value="1"/>
</dbReference>
<dbReference type="InterPro" id="IPR050082">
    <property type="entry name" value="RNA_methyltr_RlmE"/>
</dbReference>
<keyword evidence="10" id="KW-1185">Reference proteome</keyword>